<reference evidence="2" key="2">
    <citation type="submission" date="2024-07" db="EMBL/GenBank/DDBJ databases">
        <title>Two chromosome-level genome assemblies of Korean endemic species Abeliophyllum distichum and Forsythia ovata (Oleaceae).</title>
        <authorList>
            <person name="Mun J.H."/>
        </authorList>
    </citation>
    <scope>NUCLEOTIDE SEQUENCE</scope>
    <source>
        <strain evidence="2">KNKB202402200001</strain>
        <tissue evidence="2">Leaf</tissue>
    </source>
</reference>
<evidence type="ECO:0000313" key="1">
    <source>
        <dbReference type="EMBL" id="KAL2456570.1"/>
    </source>
</evidence>
<dbReference type="Gene3D" id="3.30.450.50">
    <property type="entry name" value="Longin domain"/>
    <property type="match status" value="1"/>
</dbReference>
<organism evidence="2 3">
    <name type="scientific">Forsythia ovata</name>
    <dbReference type="NCBI Taxonomy" id="205694"/>
    <lineage>
        <taxon>Eukaryota</taxon>
        <taxon>Viridiplantae</taxon>
        <taxon>Streptophyta</taxon>
        <taxon>Embryophyta</taxon>
        <taxon>Tracheophyta</taxon>
        <taxon>Spermatophyta</taxon>
        <taxon>Magnoliopsida</taxon>
        <taxon>eudicotyledons</taxon>
        <taxon>Gunneridae</taxon>
        <taxon>Pentapetalae</taxon>
        <taxon>asterids</taxon>
        <taxon>lamiids</taxon>
        <taxon>Lamiales</taxon>
        <taxon>Oleaceae</taxon>
        <taxon>Forsythieae</taxon>
        <taxon>Forsythia</taxon>
    </lineage>
</organism>
<dbReference type="Proteomes" id="UP001604277">
    <property type="component" value="Unassembled WGS sequence"/>
</dbReference>
<sequence>MDKKTFGSLIKDGYVYFSIVNESLGKLGVHRFLENLKDEFRKVAKRGSNMSVSNLNSVCLQQQLVSAIHRMVASLEQLSVTGSEWPAETSELSHSPCNNANGQLETGAPTKAPLLGNPSKQDKRMGLHQKLLKEGAIFETSNIQFFFVVVVEEQWNL</sequence>
<keyword evidence="3" id="KW-1185">Reference proteome</keyword>
<dbReference type="PANTHER" id="PTHR47461">
    <property type="entry name" value="PHYTOLONGIN PHYL1.2"/>
    <property type="match status" value="1"/>
</dbReference>
<name>A0ABD1U759_9LAMI</name>
<dbReference type="InterPro" id="IPR044783">
    <property type="entry name" value="PHYL"/>
</dbReference>
<dbReference type="EMBL" id="JBFOLJ010000007">
    <property type="protein sequence ID" value="KAL2520842.1"/>
    <property type="molecule type" value="Genomic_DNA"/>
</dbReference>
<reference evidence="3" key="1">
    <citation type="submission" date="2024-07" db="EMBL/GenBank/DDBJ databases">
        <title>Two chromosome-level genome assemblies of Korean endemic species Abeliophyllum distichum and Forsythia ovata (Oleaceae).</title>
        <authorList>
            <person name="Jang H."/>
        </authorList>
    </citation>
    <scope>NUCLEOTIDE SEQUENCE [LARGE SCALE GENOMIC DNA]</scope>
</reference>
<dbReference type="PANTHER" id="PTHR47461:SF1">
    <property type="entry name" value="PHYTOLONGIN PHYL1.2"/>
    <property type="match status" value="1"/>
</dbReference>
<evidence type="ECO:0000313" key="3">
    <source>
        <dbReference type="Proteomes" id="UP001604277"/>
    </source>
</evidence>
<dbReference type="EMBL" id="JBFOLJ010000059">
    <property type="protein sequence ID" value="KAL2456570.1"/>
    <property type="molecule type" value="Genomic_DNA"/>
</dbReference>
<dbReference type="InterPro" id="IPR011012">
    <property type="entry name" value="Longin-like_dom_sf"/>
</dbReference>
<gene>
    <name evidence="2" type="ORF">Fot_24765</name>
    <name evidence="1" type="ORF">Fot_56786</name>
</gene>
<dbReference type="AlphaFoldDB" id="A0ABD1U759"/>
<dbReference type="SUPFAM" id="SSF64356">
    <property type="entry name" value="SNARE-like"/>
    <property type="match status" value="1"/>
</dbReference>
<accession>A0ABD1U759</accession>
<proteinExistence type="predicted"/>
<protein>
    <submittedName>
        <fullName evidence="2">SNARE-like superfamily protein</fullName>
    </submittedName>
</protein>
<comment type="caution">
    <text evidence="2">The sequence shown here is derived from an EMBL/GenBank/DDBJ whole genome shotgun (WGS) entry which is preliminary data.</text>
</comment>
<evidence type="ECO:0000313" key="2">
    <source>
        <dbReference type="EMBL" id="KAL2520842.1"/>
    </source>
</evidence>